<accession>A0A090MWI3</accession>
<dbReference type="RefSeq" id="XP_024502970.1">
    <property type="nucleotide sequence ID" value="XM_024649055.1"/>
</dbReference>
<dbReference type="STRING" id="34506.A0A090MWI3"/>
<organism evidence="1">
    <name type="scientific">Strongyloides ratti</name>
    <name type="common">Parasitic roundworm</name>
    <dbReference type="NCBI Taxonomy" id="34506"/>
    <lineage>
        <taxon>Eukaryota</taxon>
        <taxon>Metazoa</taxon>
        <taxon>Ecdysozoa</taxon>
        <taxon>Nematoda</taxon>
        <taxon>Chromadorea</taxon>
        <taxon>Rhabditida</taxon>
        <taxon>Tylenchina</taxon>
        <taxon>Panagrolaimomorpha</taxon>
        <taxon>Strongyloidoidea</taxon>
        <taxon>Strongyloididae</taxon>
        <taxon>Strongyloides</taxon>
    </lineage>
</organism>
<dbReference type="GO" id="GO:0005763">
    <property type="term" value="C:mitochondrial small ribosomal subunit"/>
    <property type="evidence" value="ECO:0007669"/>
    <property type="project" value="TreeGrafter"/>
</dbReference>
<sequence length="148" mass="17092">MLPRNLFQKFLNVHVKCRGMSCSSYLLNNEVPTEEKDEIDEFESLLIESIEETKGEEGRLVMGRIVHRVNDDLYVDMNLKFNAVVKAPEKERQKYTIGKNVLMRLIDPELSEKFLGSKRDLTLLEADAILIKLLDDGLVDDNLSYPFK</sequence>
<keyword evidence="1" id="KW-0687">Ribonucleoprotein</keyword>
<evidence type="ECO:0000313" key="3">
    <source>
        <dbReference type="WBParaSite" id="SRAE_1000202700.1"/>
    </source>
</evidence>
<dbReference type="PANTHER" id="PTHR13447:SF2">
    <property type="entry name" value="SMALL RIBOSOMAL SUBUNIT PROTEIN BS1M"/>
    <property type="match status" value="1"/>
</dbReference>
<gene>
    <name evidence="1 3 4" type="ORF">SRAE_1000202700</name>
</gene>
<dbReference type="GeneID" id="36376134"/>
<dbReference type="InterPro" id="IPR019375">
    <property type="entry name" value="Ribosomal_bS1m"/>
</dbReference>
<dbReference type="WormBase" id="SRAE_1000202700">
    <property type="protein sequence ID" value="SRP08589"/>
    <property type="gene ID" value="WBGene00258639"/>
</dbReference>
<reference evidence="2" key="1">
    <citation type="submission" date="2014-09" db="EMBL/GenBank/DDBJ databases">
        <authorList>
            <person name="Martin A.A."/>
        </authorList>
    </citation>
    <scope>NUCLEOTIDE SEQUENCE</scope>
    <source>
        <strain evidence="2">ED321</strain>
    </source>
</reference>
<name>A0A090MWI3_STRRB</name>
<dbReference type="OrthoDB" id="6020229at2759"/>
<evidence type="ECO:0000313" key="4">
    <source>
        <dbReference type="WormBase" id="SRAE_1000202700"/>
    </source>
</evidence>
<dbReference type="WBParaSite" id="SRAE_1000202700.1">
    <property type="protein sequence ID" value="SRAE_1000202700.1"/>
    <property type="gene ID" value="WBGene00258639"/>
</dbReference>
<proteinExistence type="predicted"/>
<reference evidence="3" key="3">
    <citation type="submission" date="2020-12" db="UniProtKB">
        <authorList>
            <consortium name="WormBaseParasite"/>
        </authorList>
    </citation>
    <scope>IDENTIFICATION</scope>
</reference>
<dbReference type="Proteomes" id="UP000035682">
    <property type="component" value="Unplaced"/>
</dbReference>
<dbReference type="CTD" id="36376134"/>
<dbReference type="EMBL" id="LN609528">
    <property type="protein sequence ID" value="CEF63769.1"/>
    <property type="molecule type" value="Genomic_DNA"/>
</dbReference>
<dbReference type="Pfam" id="PF10246">
    <property type="entry name" value="MRP-S35"/>
    <property type="match status" value="1"/>
</dbReference>
<keyword evidence="1" id="KW-0689">Ribosomal protein</keyword>
<evidence type="ECO:0000313" key="2">
    <source>
        <dbReference type="Proteomes" id="UP000035682"/>
    </source>
</evidence>
<protein>
    <submittedName>
        <fullName evidence="1 3">28S ribosomal protein S28, mitochondrial</fullName>
    </submittedName>
</protein>
<evidence type="ECO:0000313" key="1">
    <source>
        <dbReference type="EMBL" id="CEF63769.1"/>
    </source>
</evidence>
<reference evidence="1" key="2">
    <citation type="submission" date="2014-09" db="EMBL/GenBank/DDBJ databases">
        <authorList>
            <person name="Aslett A.Martin."/>
        </authorList>
    </citation>
    <scope>NUCLEOTIDE SEQUENCE</scope>
    <source>
        <strain evidence="1">ED321 Heterogonic</strain>
    </source>
</reference>
<keyword evidence="2" id="KW-1185">Reference proteome</keyword>
<dbReference type="AlphaFoldDB" id="A0A090MWI3"/>
<dbReference type="PANTHER" id="PTHR13447">
    <property type="entry name" value="MITOCHONDRIAL 28S RIBOSOMAL PROTEIN S28"/>
    <property type="match status" value="1"/>
</dbReference>